<dbReference type="Pfam" id="PF05485">
    <property type="entry name" value="THAP"/>
    <property type="match status" value="1"/>
</dbReference>
<keyword evidence="6" id="KW-0175">Coiled coil</keyword>
<dbReference type="InterPro" id="IPR006612">
    <property type="entry name" value="THAP_Znf"/>
</dbReference>
<evidence type="ECO:0000256" key="7">
    <source>
        <dbReference type="SAM" id="MobiDB-lite"/>
    </source>
</evidence>
<comment type="caution">
    <text evidence="9">The sequence shown here is derived from an EMBL/GenBank/DDBJ whole genome shotgun (WGS) entry which is preliminary data.</text>
</comment>
<dbReference type="PROSITE" id="PS50950">
    <property type="entry name" value="ZF_THAP"/>
    <property type="match status" value="1"/>
</dbReference>
<dbReference type="SMART" id="SM00980">
    <property type="entry name" value="THAP"/>
    <property type="match status" value="1"/>
</dbReference>
<feature type="coiled-coil region" evidence="6">
    <location>
        <begin position="209"/>
        <end position="243"/>
    </location>
</feature>
<keyword evidence="1" id="KW-0479">Metal-binding</keyword>
<sequence length="287" mass="32362">MFDFDLCIYPVPRQPANDVMPGKAYEGEGVDRVKGRGKGRERGTGKKGGGRKGVGGGGKGRVKREGRGRRGKRLFPFPTQKKDREKRERWKQLVGRAGQGKKLWSPSKDSRICSNHFIDGQPTVDNPYPTLNLGYDGYKDRVRRITLFGTNKAHELQCYKTKIVKQSQHGYGPDTSVEDPPLGNLPRRKGIFEFVWPWIVWVINLIIQLVDAKRKTTALQNENEELRATIKKLKTEKLKVSMDSDEDVNFHTAVIFFSNLGMGSGPEQLGKLTTFGNILGSIYIKVK</sequence>
<dbReference type="AlphaFoldDB" id="A0AA88XQH0"/>
<feature type="compositionally biased region" description="Basic and acidic residues" evidence="7">
    <location>
        <begin position="25"/>
        <end position="44"/>
    </location>
</feature>
<dbReference type="SUPFAM" id="SSF57716">
    <property type="entry name" value="Glucocorticoid receptor-like (DNA-binding domain)"/>
    <property type="match status" value="1"/>
</dbReference>
<keyword evidence="10" id="KW-1185">Reference proteome</keyword>
<evidence type="ECO:0000256" key="3">
    <source>
        <dbReference type="ARBA" id="ARBA00022833"/>
    </source>
</evidence>
<feature type="compositionally biased region" description="Basic and acidic residues" evidence="7">
    <location>
        <begin position="80"/>
        <end position="91"/>
    </location>
</feature>
<evidence type="ECO:0000256" key="4">
    <source>
        <dbReference type="ARBA" id="ARBA00023125"/>
    </source>
</evidence>
<proteinExistence type="predicted"/>
<gene>
    <name evidence="9" type="ORF">FSP39_020520</name>
</gene>
<dbReference type="Proteomes" id="UP001186944">
    <property type="component" value="Unassembled WGS sequence"/>
</dbReference>
<reference evidence="9" key="1">
    <citation type="submission" date="2019-08" db="EMBL/GenBank/DDBJ databases">
        <title>The improved chromosome-level genome for the pearl oyster Pinctada fucata martensii using PacBio sequencing and Hi-C.</title>
        <authorList>
            <person name="Zheng Z."/>
        </authorList>
    </citation>
    <scope>NUCLEOTIDE SEQUENCE</scope>
    <source>
        <strain evidence="9">ZZ-2019</strain>
        <tissue evidence="9">Adductor muscle</tissue>
    </source>
</reference>
<accession>A0AA88XQH0</accession>
<evidence type="ECO:0000313" key="9">
    <source>
        <dbReference type="EMBL" id="KAK3088554.1"/>
    </source>
</evidence>
<dbReference type="GO" id="GO:0003677">
    <property type="term" value="F:DNA binding"/>
    <property type="evidence" value="ECO:0007669"/>
    <property type="project" value="UniProtKB-UniRule"/>
</dbReference>
<evidence type="ECO:0000256" key="5">
    <source>
        <dbReference type="PROSITE-ProRule" id="PRU00309"/>
    </source>
</evidence>
<keyword evidence="3" id="KW-0862">Zinc</keyword>
<keyword evidence="2 5" id="KW-0863">Zinc-finger</keyword>
<keyword evidence="4 5" id="KW-0238">DNA-binding</keyword>
<name>A0AA88XQH0_PINIB</name>
<dbReference type="GO" id="GO:0008270">
    <property type="term" value="F:zinc ion binding"/>
    <property type="evidence" value="ECO:0007669"/>
    <property type="project" value="UniProtKB-KW"/>
</dbReference>
<evidence type="ECO:0000313" key="10">
    <source>
        <dbReference type="Proteomes" id="UP001186944"/>
    </source>
</evidence>
<protein>
    <recommendedName>
        <fullName evidence="8">THAP-type domain-containing protein</fullName>
    </recommendedName>
</protein>
<evidence type="ECO:0000259" key="8">
    <source>
        <dbReference type="PROSITE" id="PS50950"/>
    </source>
</evidence>
<evidence type="ECO:0000256" key="2">
    <source>
        <dbReference type="ARBA" id="ARBA00022771"/>
    </source>
</evidence>
<dbReference type="EMBL" id="VSWD01000011">
    <property type="protein sequence ID" value="KAK3088554.1"/>
    <property type="molecule type" value="Genomic_DNA"/>
</dbReference>
<evidence type="ECO:0000256" key="6">
    <source>
        <dbReference type="SAM" id="Coils"/>
    </source>
</evidence>
<organism evidence="9 10">
    <name type="scientific">Pinctada imbricata</name>
    <name type="common">Atlantic pearl-oyster</name>
    <name type="synonym">Pinctada martensii</name>
    <dbReference type="NCBI Taxonomy" id="66713"/>
    <lineage>
        <taxon>Eukaryota</taxon>
        <taxon>Metazoa</taxon>
        <taxon>Spiralia</taxon>
        <taxon>Lophotrochozoa</taxon>
        <taxon>Mollusca</taxon>
        <taxon>Bivalvia</taxon>
        <taxon>Autobranchia</taxon>
        <taxon>Pteriomorphia</taxon>
        <taxon>Pterioida</taxon>
        <taxon>Pterioidea</taxon>
        <taxon>Pteriidae</taxon>
        <taxon>Pinctada</taxon>
    </lineage>
</organism>
<evidence type="ECO:0000256" key="1">
    <source>
        <dbReference type="ARBA" id="ARBA00022723"/>
    </source>
</evidence>
<feature type="domain" description="THAP-type" evidence="8">
    <location>
        <begin position="51"/>
        <end position="132"/>
    </location>
</feature>
<feature type="compositionally biased region" description="Basic residues" evidence="7">
    <location>
        <begin position="60"/>
        <end position="73"/>
    </location>
</feature>
<feature type="region of interest" description="Disordered" evidence="7">
    <location>
        <begin position="20"/>
        <end position="107"/>
    </location>
</feature>